<dbReference type="RefSeq" id="WP_381348270.1">
    <property type="nucleotide sequence ID" value="NZ_JBHMCY010000046.1"/>
</dbReference>
<reference evidence="2 3" key="1">
    <citation type="submission" date="2024-09" db="EMBL/GenBank/DDBJ databases">
        <authorList>
            <person name="Sun Q."/>
            <person name="Mori K."/>
        </authorList>
    </citation>
    <scope>NUCLEOTIDE SEQUENCE [LARGE SCALE GENOMIC DNA]</scope>
    <source>
        <strain evidence="2 3">JCM 6917</strain>
    </source>
</reference>
<evidence type="ECO:0000313" key="3">
    <source>
        <dbReference type="Proteomes" id="UP001589709"/>
    </source>
</evidence>
<sequence>MDEVVGGGEEQLARHATHRRTAVRVHHGRDPDDPGDPLGDDRRRGDRAGDAADGRMWAATATVITMTAISPAGLRPMADVGVAEKLPAGQYPAAMDGHRRRDPRAAFVLDAVKATVRGGVGTLRERPRRLEARPAVAGVLPARPAVPPPRPAARRDRSAEPVRCGRRSTRRSGTPR</sequence>
<feature type="compositionally biased region" description="Basic residues" evidence="1">
    <location>
        <begin position="15"/>
        <end position="27"/>
    </location>
</feature>
<gene>
    <name evidence="2" type="ORF">ACFF45_22710</name>
</gene>
<accession>A0ABV5N5E9</accession>
<feature type="region of interest" description="Disordered" evidence="1">
    <location>
        <begin position="1"/>
        <end position="53"/>
    </location>
</feature>
<evidence type="ECO:0000313" key="2">
    <source>
        <dbReference type="EMBL" id="MFB9465441.1"/>
    </source>
</evidence>
<dbReference type="EMBL" id="JBHMCY010000046">
    <property type="protein sequence ID" value="MFB9465441.1"/>
    <property type="molecule type" value="Genomic_DNA"/>
</dbReference>
<proteinExistence type="predicted"/>
<dbReference type="Proteomes" id="UP001589709">
    <property type="component" value="Unassembled WGS sequence"/>
</dbReference>
<name>A0ABV5N5E9_9ACTN</name>
<comment type="caution">
    <text evidence="2">The sequence shown here is derived from an EMBL/GenBank/DDBJ whole genome shotgun (WGS) entry which is preliminary data.</text>
</comment>
<organism evidence="2 3">
    <name type="scientific">Streptomyces cinereospinus</name>
    <dbReference type="NCBI Taxonomy" id="285561"/>
    <lineage>
        <taxon>Bacteria</taxon>
        <taxon>Bacillati</taxon>
        <taxon>Actinomycetota</taxon>
        <taxon>Actinomycetes</taxon>
        <taxon>Kitasatosporales</taxon>
        <taxon>Streptomycetaceae</taxon>
        <taxon>Streptomyces</taxon>
    </lineage>
</organism>
<feature type="region of interest" description="Disordered" evidence="1">
    <location>
        <begin position="141"/>
        <end position="176"/>
    </location>
</feature>
<keyword evidence="3" id="KW-1185">Reference proteome</keyword>
<protein>
    <submittedName>
        <fullName evidence="2">Uncharacterized protein</fullName>
    </submittedName>
</protein>
<evidence type="ECO:0000256" key="1">
    <source>
        <dbReference type="SAM" id="MobiDB-lite"/>
    </source>
</evidence>
<feature type="compositionally biased region" description="Basic and acidic residues" evidence="1">
    <location>
        <begin position="39"/>
        <end position="53"/>
    </location>
</feature>